<evidence type="ECO:0000313" key="2">
    <source>
        <dbReference type="EMBL" id="ONH72436.1"/>
    </source>
</evidence>
<accession>A0A1V2LJM4</accession>
<feature type="compositionally biased region" description="Polar residues" evidence="1">
    <location>
        <begin position="267"/>
        <end position="284"/>
    </location>
</feature>
<dbReference type="Pfam" id="PF17316">
    <property type="entry name" value="Perilipin_2"/>
    <property type="match status" value="1"/>
</dbReference>
<proteinExistence type="predicted"/>
<evidence type="ECO:0000313" key="3">
    <source>
        <dbReference type="Proteomes" id="UP000189274"/>
    </source>
</evidence>
<gene>
    <name evidence="2" type="ORF">BOH78_3826</name>
</gene>
<dbReference type="AlphaFoldDB" id="A0A1V2LJM4"/>
<dbReference type="GO" id="GO:0016757">
    <property type="term" value="F:glycosyltransferase activity"/>
    <property type="evidence" value="ECO:0007669"/>
    <property type="project" value="UniProtKB-KW"/>
</dbReference>
<sequence>MYTYTNNGKVCVAETEFPKAMSGLSEKVASNGEFANIVTLSKRLSNEMHVAEAVSIGRNGNLGTSPVSKGKDSGSPCKETEQSASVPKLHETNEDTEIKTCRRLQTYPIVVSWVRINHWIPAFHIVRPRLLRMAYSDLLLPVTIATDTFLNQLLIQLEEMVPSIKTLRMRDIRNKITDNPIKKLLQETSTILAKASIVSGKVSILSSGNGIGKLRRFRRKNIAFTKRSLQSQPPSQLQLKKSENYSRLPLDIDEALIVKDTRLSSRSVQSGEATNEVSHSSQRLDTAISEPRPVLDGMLSQISKTHSTAVKYMTSTYYISKKNRGHGKVVVVIATLETIRRLMSDGRKLATSSTIAGFLCKEPIPREHGSNKEETRRQLKFDKEGRN</sequence>
<keyword evidence="2" id="KW-0808">Transferase</keyword>
<dbReference type="EMBL" id="MQVM01000021">
    <property type="protein sequence ID" value="ONH72436.1"/>
    <property type="molecule type" value="Genomic_DNA"/>
</dbReference>
<dbReference type="VEuPathDB" id="FungiDB:C5L36_0E05010"/>
<organism evidence="2 3">
    <name type="scientific">Pichia kudriavzevii</name>
    <name type="common">Yeast</name>
    <name type="synonym">Issatchenkia orientalis</name>
    <dbReference type="NCBI Taxonomy" id="4909"/>
    <lineage>
        <taxon>Eukaryota</taxon>
        <taxon>Fungi</taxon>
        <taxon>Dikarya</taxon>
        <taxon>Ascomycota</taxon>
        <taxon>Saccharomycotina</taxon>
        <taxon>Pichiomycetes</taxon>
        <taxon>Pichiales</taxon>
        <taxon>Pichiaceae</taxon>
        <taxon>Pichia</taxon>
    </lineage>
</organism>
<reference evidence="3" key="1">
    <citation type="journal article" date="2017" name="Genome Announc.">
        <title>Genome sequences of Cyberlindnera fabianii 65, Pichia kudriavzevii 129, and Saccharomyces cerevisiae 131 isolated from fermented masau fruits in Zimbabwe.</title>
        <authorList>
            <person name="van Rijswijck I.M.H."/>
            <person name="Derks M.F.L."/>
            <person name="Abee T."/>
            <person name="de Ridder D."/>
            <person name="Smid E.J."/>
        </authorList>
    </citation>
    <scope>NUCLEOTIDE SEQUENCE [LARGE SCALE GENOMIC DNA]</scope>
    <source>
        <strain evidence="3">129</strain>
    </source>
</reference>
<keyword evidence="2" id="KW-0328">Glycosyltransferase</keyword>
<evidence type="ECO:0000256" key="1">
    <source>
        <dbReference type="SAM" id="MobiDB-lite"/>
    </source>
</evidence>
<name>A0A1V2LJM4_PICKU</name>
<protein>
    <submittedName>
        <fullName evidence="2">Uracil phosphoribosyltransferase</fullName>
    </submittedName>
</protein>
<feature type="region of interest" description="Disordered" evidence="1">
    <location>
        <begin position="267"/>
        <end position="287"/>
    </location>
</feature>
<comment type="caution">
    <text evidence="2">The sequence shown here is derived from an EMBL/GenBank/DDBJ whole genome shotgun (WGS) entry which is preliminary data.</text>
</comment>
<dbReference type="Proteomes" id="UP000189274">
    <property type="component" value="Unassembled WGS sequence"/>
</dbReference>
<feature type="region of interest" description="Disordered" evidence="1">
    <location>
        <begin position="363"/>
        <end position="387"/>
    </location>
</feature>
<feature type="region of interest" description="Disordered" evidence="1">
    <location>
        <begin position="61"/>
        <end position="91"/>
    </location>
</feature>